<name>A0A7W8Z823_9ACTN</name>
<feature type="signal peptide" evidence="3">
    <location>
        <begin position="1"/>
        <end position="19"/>
    </location>
</feature>
<keyword evidence="6" id="KW-1185">Reference proteome</keyword>
<dbReference type="Pfam" id="PF01497">
    <property type="entry name" value="Peripla_BP_2"/>
    <property type="match status" value="1"/>
</dbReference>
<sequence length="319" mass="32424">MRPVRTALACALLGTLTLAACGRTDAPSAPGAAPSTSQAPAPSAGAAGFPVTVQAGNGPVTIAAKPTKIISLSASHTETLFAIGAGPQVVAVDDQSNHPAEAPKTDLSGFKPNAEAIIAKSPDLVVLSNDIDGIVGALTKVGVPVLLEPAATKFDEVYDEIADLGAATGNGAKAAELAQGMKGRIDAIAAAAPKDKKLSYYHELDSTPYSVTSSTFLGQVYGLFGLTNIADKAPDPAGGYPKLSSEFVVKADPDLIFLGDTKCCGQSKATLAKRPGWAGLSAIKNDRVVPLDDDIASRWGPRVVDLVKVVGEAVQKAAG</sequence>
<feature type="region of interest" description="Disordered" evidence="2">
    <location>
        <begin position="25"/>
        <end position="45"/>
    </location>
</feature>
<dbReference type="PANTHER" id="PTHR30535:SF34">
    <property type="entry name" value="MOLYBDATE-BINDING PROTEIN MOLA"/>
    <property type="match status" value="1"/>
</dbReference>
<evidence type="ECO:0000256" key="2">
    <source>
        <dbReference type="SAM" id="MobiDB-lite"/>
    </source>
</evidence>
<evidence type="ECO:0000259" key="4">
    <source>
        <dbReference type="PROSITE" id="PS50983"/>
    </source>
</evidence>
<dbReference type="Proteomes" id="UP000588112">
    <property type="component" value="Unassembled WGS sequence"/>
</dbReference>
<protein>
    <submittedName>
        <fullName evidence="5">Iron complex transport system substrate-binding protein</fullName>
    </submittedName>
</protein>
<feature type="chain" id="PRO_5038514087" evidence="3">
    <location>
        <begin position="20"/>
        <end position="319"/>
    </location>
</feature>
<dbReference type="PROSITE" id="PS51257">
    <property type="entry name" value="PROKAR_LIPOPROTEIN"/>
    <property type="match status" value="1"/>
</dbReference>
<evidence type="ECO:0000313" key="6">
    <source>
        <dbReference type="Proteomes" id="UP000588112"/>
    </source>
</evidence>
<evidence type="ECO:0000256" key="1">
    <source>
        <dbReference type="ARBA" id="ARBA00008814"/>
    </source>
</evidence>
<dbReference type="EMBL" id="JACHBR010000001">
    <property type="protein sequence ID" value="MBB5629030.1"/>
    <property type="molecule type" value="Genomic_DNA"/>
</dbReference>
<dbReference type="PROSITE" id="PS50983">
    <property type="entry name" value="FE_B12_PBP"/>
    <property type="match status" value="1"/>
</dbReference>
<reference evidence="5 6" key="1">
    <citation type="submission" date="2020-08" db="EMBL/GenBank/DDBJ databases">
        <title>Sequencing the genomes of 1000 actinobacteria strains.</title>
        <authorList>
            <person name="Klenk H.-P."/>
        </authorList>
    </citation>
    <scope>NUCLEOTIDE SEQUENCE [LARGE SCALE GENOMIC DNA]</scope>
    <source>
        <strain evidence="5 6">DSM 45790</strain>
    </source>
</reference>
<dbReference type="InterPro" id="IPR050902">
    <property type="entry name" value="ABC_Transporter_SBP"/>
</dbReference>
<evidence type="ECO:0000256" key="3">
    <source>
        <dbReference type="SAM" id="SignalP"/>
    </source>
</evidence>
<feature type="domain" description="Fe/B12 periplasmic-binding" evidence="4">
    <location>
        <begin position="68"/>
        <end position="318"/>
    </location>
</feature>
<gene>
    <name evidence="5" type="ORF">BJ981_004729</name>
</gene>
<dbReference type="CDD" id="cd01143">
    <property type="entry name" value="YvrC"/>
    <property type="match status" value="1"/>
</dbReference>
<dbReference type="RefSeq" id="WP_239138986.1">
    <property type="nucleotide sequence ID" value="NZ_BOOS01000002.1"/>
</dbReference>
<dbReference type="AlphaFoldDB" id="A0A7W8Z823"/>
<proteinExistence type="inferred from homology"/>
<evidence type="ECO:0000313" key="5">
    <source>
        <dbReference type="EMBL" id="MBB5629030.1"/>
    </source>
</evidence>
<dbReference type="SUPFAM" id="SSF53807">
    <property type="entry name" value="Helical backbone' metal receptor"/>
    <property type="match status" value="1"/>
</dbReference>
<dbReference type="InterPro" id="IPR002491">
    <property type="entry name" value="ABC_transptr_periplasmic_BD"/>
</dbReference>
<organism evidence="5 6">
    <name type="scientific">Sphaerisporangium krabiense</name>
    <dbReference type="NCBI Taxonomy" id="763782"/>
    <lineage>
        <taxon>Bacteria</taxon>
        <taxon>Bacillati</taxon>
        <taxon>Actinomycetota</taxon>
        <taxon>Actinomycetes</taxon>
        <taxon>Streptosporangiales</taxon>
        <taxon>Streptosporangiaceae</taxon>
        <taxon>Sphaerisporangium</taxon>
    </lineage>
</organism>
<comment type="similarity">
    <text evidence="1">Belongs to the bacterial solute-binding protein 8 family.</text>
</comment>
<dbReference type="GO" id="GO:0071281">
    <property type="term" value="P:cellular response to iron ion"/>
    <property type="evidence" value="ECO:0007669"/>
    <property type="project" value="TreeGrafter"/>
</dbReference>
<keyword evidence="3" id="KW-0732">Signal</keyword>
<accession>A0A7W8Z823</accession>
<dbReference type="PANTHER" id="PTHR30535">
    <property type="entry name" value="VITAMIN B12-BINDING PROTEIN"/>
    <property type="match status" value="1"/>
</dbReference>
<comment type="caution">
    <text evidence="5">The sequence shown here is derived from an EMBL/GenBank/DDBJ whole genome shotgun (WGS) entry which is preliminary data.</text>
</comment>
<dbReference type="Gene3D" id="3.40.50.1980">
    <property type="entry name" value="Nitrogenase molybdenum iron protein domain"/>
    <property type="match status" value="2"/>
</dbReference>